<organism evidence="3 4">
    <name type="scientific">Hoylesella pleuritidis F0068</name>
    <dbReference type="NCBI Taxonomy" id="1081904"/>
    <lineage>
        <taxon>Bacteria</taxon>
        <taxon>Pseudomonadati</taxon>
        <taxon>Bacteroidota</taxon>
        <taxon>Bacteroidia</taxon>
        <taxon>Bacteroidales</taxon>
        <taxon>Prevotellaceae</taxon>
        <taxon>Hoylesella</taxon>
    </lineage>
</organism>
<name>U2KNI7_9BACT</name>
<dbReference type="PANTHER" id="PTHR39966:SF3">
    <property type="entry name" value="DUF438 DOMAIN-CONTAINING PROTEIN"/>
    <property type="match status" value="1"/>
</dbReference>
<evidence type="ECO:0000259" key="1">
    <source>
        <dbReference type="Pfam" id="PF01814"/>
    </source>
</evidence>
<dbReference type="Pfam" id="PF13596">
    <property type="entry name" value="PAS_10"/>
    <property type="match status" value="1"/>
</dbReference>
<keyword evidence="4" id="KW-1185">Reference proteome</keyword>
<dbReference type="InterPro" id="IPR038062">
    <property type="entry name" value="ScdA-like_N_sf"/>
</dbReference>
<dbReference type="InterPro" id="IPR015077">
    <property type="entry name" value="DUF1858"/>
</dbReference>
<dbReference type="Pfam" id="PF08984">
    <property type="entry name" value="DUF1858"/>
    <property type="match status" value="1"/>
</dbReference>
<dbReference type="InterPro" id="IPR012312">
    <property type="entry name" value="Hemerythrin-like"/>
</dbReference>
<dbReference type="Gene3D" id="1.20.120.520">
    <property type="entry name" value="nmb1532 protein domain like"/>
    <property type="match status" value="1"/>
</dbReference>
<dbReference type="SUPFAM" id="SSF55785">
    <property type="entry name" value="PYP-like sensor domain (PAS domain)"/>
    <property type="match status" value="1"/>
</dbReference>
<sequence length="508" mass="58817">MENKMKDYLPKMEPAKMQALFEIRNAYKAGELSVEEARDRIRQHVGTVSAYHIAYLEQTMTEETEDECLREDIHSLIHLLDGFMDYSRPNLPANHPITHYLNENDEMRKLLLAVEDLVQYPMIKNQWLELYDRISQYPLHYKRKQNQLYPILERKGFSRPTTTMWTFDDIVRDEIRESARLLEAGDEEKFISLQTTLIAHCRDLMEKEEVILYPTSLVLIDNAEFEDMKSGDQEIGFAFFSVSAEPQKTSSRLVPAVDEFAKDLQVLLNKYGYSAGATDQLDVTTGKLTLEQINLIYKHLPIDISFVDERELVCFYSDTDHRIFPRSKNVIGREVMNCHPRKSAHIVREVIDKLRSGEQNKAEFWINKPGMFIYIVYVAVRDSEGKFRGVLEMMQDCTHIRALEGSQTLLTWSGEKEQQESPKPVNNVEEDAGETVPITEITPETRLHDLLKQYPDLRKRLPELAPEFKMLNSPLGKLIARKANVRMMSERSGIPLDKLIDGIGGLIR</sequence>
<reference evidence="3 4" key="1">
    <citation type="submission" date="2013-08" db="EMBL/GenBank/DDBJ databases">
        <authorList>
            <person name="Durkin A.S."/>
            <person name="Haft D.R."/>
            <person name="McCorrison J."/>
            <person name="Torralba M."/>
            <person name="Gillis M."/>
            <person name="Haft D.H."/>
            <person name="Methe B."/>
            <person name="Sutton G."/>
            <person name="Nelson K.E."/>
        </authorList>
    </citation>
    <scope>NUCLEOTIDE SEQUENCE [LARGE SCALE GENOMIC DNA]</scope>
    <source>
        <strain evidence="3 4">F0068</strain>
    </source>
</reference>
<feature type="domain" description="Hemerythrin-like" evidence="1">
    <location>
        <begin position="96"/>
        <end position="214"/>
    </location>
</feature>
<dbReference type="InterPro" id="IPR035965">
    <property type="entry name" value="PAS-like_dom_sf"/>
</dbReference>
<dbReference type="RefSeq" id="WP_021584392.1">
    <property type="nucleotide sequence ID" value="NZ_AWET01000040.1"/>
</dbReference>
<dbReference type="Proteomes" id="UP000016600">
    <property type="component" value="Unassembled WGS sequence"/>
</dbReference>
<protein>
    <submittedName>
        <fullName evidence="3">PAS domain protein</fullName>
    </submittedName>
</protein>
<feature type="domain" description="DUF1858" evidence="2">
    <location>
        <begin position="441"/>
        <end position="500"/>
    </location>
</feature>
<dbReference type="PANTHER" id="PTHR39966">
    <property type="entry name" value="BLL2471 PROTEIN-RELATED"/>
    <property type="match status" value="1"/>
</dbReference>
<gene>
    <name evidence="3" type="ORF">HMPREF1218_1552</name>
</gene>
<evidence type="ECO:0000313" key="4">
    <source>
        <dbReference type="Proteomes" id="UP000016600"/>
    </source>
</evidence>
<dbReference type="PATRIC" id="fig|1081904.3.peg.1772"/>
<accession>U2KNI7</accession>
<dbReference type="Pfam" id="PF01814">
    <property type="entry name" value="Hemerythrin"/>
    <property type="match status" value="1"/>
</dbReference>
<comment type="caution">
    <text evidence="3">The sequence shown here is derived from an EMBL/GenBank/DDBJ whole genome shotgun (WGS) entry which is preliminary data.</text>
</comment>
<dbReference type="GO" id="GO:0005886">
    <property type="term" value="C:plasma membrane"/>
    <property type="evidence" value="ECO:0007669"/>
    <property type="project" value="TreeGrafter"/>
</dbReference>
<dbReference type="Gene3D" id="3.30.450.20">
    <property type="entry name" value="PAS domain"/>
    <property type="match status" value="1"/>
</dbReference>
<dbReference type="AlphaFoldDB" id="U2KNI7"/>
<evidence type="ECO:0000313" key="3">
    <source>
        <dbReference type="EMBL" id="ERK00042.1"/>
    </source>
</evidence>
<proteinExistence type="predicted"/>
<evidence type="ECO:0000259" key="2">
    <source>
        <dbReference type="Pfam" id="PF08984"/>
    </source>
</evidence>
<dbReference type="Gene3D" id="1.10.3910.10">
    <property type="entry name" value="SP0561-like"/>
    <property type="match status" value="1"/>
</dbReference>
<dbReference type="EMBL" id="AWET01000040">
    <property type="protein sequence ID" value="ERK00042.1"/>
    <property type="molecule type" value="Genomic_DNA"/>
</dbReference>